<feature type="region of interest" description="Disordered" evidence="1">
    <location>
        <begin position="127"/>
        <end position="190"/>
    </location>
</feature>
<evidence type="ECO:0000256" key="1">
    <source>
        <dbReference type="SAM" id="MobiDB-lite"/>
    </source>
</evidence>
<comment type="caution">
    <text evidence="2">The sequence shown here is derived from an EMBL/GenBank/DDBJ whole genome shotgun (WGS) entry which is preliminary data.</text>
</comment>
<feature type="compositionally biased region" description="Basic and acidic residues" evidence="1">
    <location>
        <begin position="147"/>
        <end position="159"/>
    </location>
</feature>
<reference evidence="2 3" key="1">
    <citation type="submission" date="2014-06" db="EMBL/GenBank/DDBJ databases">
        <title>The Genome of the Aflatoxigenic Filamentous Fungus Aspergillus nomius.</title>
        <authorList>
            <person name="Moore M.G."/>
            <person name="Shannon B.M."/>
            <person name="Brian M.M."/>
        </authorList>
    </citation>
    <scope>NUCLEOTIDE SEQUENCE [LARGE SCALE GENOMIC DNA]</scope>
    <source>
        <strain evidence="2 3">NRRL 13137</strain>
    </source>
</reference>
<evidence type="ECO:0000313" key="3">
    <source>
        <dbReference type="Proteomes" id="UP000037505"/>
    </source>
</evidence>
<dbReference type="GeneID" id="26812812"/>
<dbReference type="AlphaFoldDB" id="A0A0L1IMB6"/>
<gene>
    <name evidence="2" type="ORF">ANOM_011008</name>
</gene>
<keyword evidence="3" id="KW-1185">Reference proteome</keyword>
<accession>A0A0L1IMB6</accession>
<dbReference type="RefSeq" id="XP_015401642.1">
    <property type="nucleotide sequence ID" value="XM_015556264.1"/>
</dbReference>
<sequence>MKAGIEVTEVAMEGEMHTFAMGWPICGLEIQAKMDEIICKFILDAVSTFPRAPSNVLGFLASSGSSPFHFGARPERPPAIAVEPYWWDLHDGFFLCNDISPPELSNLKLRGRFRRCHPVRGVGVSNTAKAENAGEPQVAKSQNRKIAKSDDTNKTEDARFPQSDWNPTFTRPPKPSLSKTSGGNYPNVLHNNSKTAQISVIKSQYPQLAEKMSLVQIGHYVTNWKMSLPLAPQKQSDGEGGSH</sequence>
<organism evidence="2 3">
    <name type="scientific">Aspergillus nomiae NRRL (strain ATCC 15546 / NRRL 13137 / CBS 260.88 / M93)</name>
    <dbReference type="NCBI Taxonomy" id="1509407"/>
    <lineage>
        <taxon>Eukaryota</taxon>
        <taxon>Fungi</taxon>
        <taxon>Dikarya</taxon>
        <taxon>Ascomycota</taxon>
        <taxon>Pezizomycotina</taxon>
        <taxon>Eurotiomycetes</taxon>
        <taxon>Eurotiomycetidae</taxon>
        <taxon>Eurotiales</taxon>
        <taxon>Aspergillaceae</taxon>
        <taxon>Aspergillus</taxon>
        <taxon>Aspergillus subgen. Circumdati</taxon>
    </lineage>
</organism>
<name>A0A0L1IMB6_ASPN3</name>
<feature type="compositionally biased region" description="Polar residues" evidence="1">
    <location>
        <begin position="177"/>
        <end position="190"/>
    </location>
</feature>
<evidence type="ECO:0000313" key="2">
    <source>
        <dbReference type="EMBL" id="KNG80719.1"/>
    </source>
</evidence>
<protein>
    <submittedName>
        <fullName evidence="2">Uncharacterized protein</fullName>
    </submittedName>
</protein>
<dbReference type="Proteomes" id="UP000037505">
    <property type="component" value="Unassembled WGS sequence"/>
</dbReference>
<proteinExistence type="predicted"/>
<dbReference type="STRING" id="1509407.A0A0L1IMB6"/>
<dbReference type="EMBL" id="JNOM01000553">
    <property type="protein sequence ID" value="KNG80719.1"/>
    <property type="molecule type" value="Genomic_DNA"/>
</dbReference>